<gene>
    <name evidence="8" type="ORF">H310_08662</name>
</gene>
<evidence type="ECO:0000256" key="4">
    <source>
        <dbReference type="PROSITE-ProRule" id="PRU00091"/>
    </source>
</evidence>
<feature type="domain" description="FYVE-type" evidence="7">
    <location>
        <begin position="168"/>
        <end position="229"/>
    </location>
</feature>
<dbReference type="RefSeq" id="XP_008872733.1">
    <property type="nucleotide sequence ID" value="XM_008874511.1"/>
</dbReference>
<evidence type="ECO:0000256" key="6">
    <source>
        <dbReference type="SAM" id="Phobius"/>
    </source>
</evidence>
<evidence type="ECO:0000256" key="5">
    <source>
        <dbReference type="SAM" id="MobiDB-lite"/>
    </source>
</evidence>
<feature type="transmembrane region" description="Helical" evidence="6">
    <location>
        <begin position="341"/>
        <end position="363"/>
    </location>
</feature>
<dbReference type="AlphaFoldDB" id="A0A024TY27"/>
<evidence type="ECO:0000256" key="1">
    <source>
        <dbReference type="ARBA" id="ARBA00022723"/>
    </source>
</evidence>
<feature type="region of interest" description="Disordered" evidence="5">
    <location>
        <begin position="101"/>
        <end position="147"/>
    </location>
</feature>
<keyword evidence="6" id="KW-0812">Transmembrane</keyword>
<keyword evidence="6" id="KW-1133">Transmembrane helix</keyword>
<feature type="region of interest" description="Disordered" evidence="5">
    <location>
        <begin position="1"/>
        <end position="24"/>
    </location>
</feature>
<dbReference type="VEuPathDB" id="FungiDB:H310_08662"/>
<keyword evidence="6" id="KW-0472">Membrane</keyword>
<evidence type="ECO:0000256" key="3">
    <source>
        <dbReference type="ARBA" id="ARBA00022833"/>
    </source>
</evidence>
<keyword evidence="2 4" id="KW-0863">Zinc-finger</keyword>
<dbReference type="InterPro" id="IPR011011">
    <property type="entry name" value="Znf_FYVE_PHD"/>
</dbReference>
<dbReference type="EMBL" id="KI913969">
    <property type="protein sequence ID" value="ETV98536.1"/>
    <property type="molecule type" value="Genomic_DNA"/>
</dbReference>
<keyword evidence="1" id="KW-0479">Metal-binding</keyword>
<protein>
    <recommendedName>
        <fullName evidence="7">FYVE-type domain-containing protein</fullName>
    </recommendedName>
</protein>
<dbReference type="STRING" id="157072.A0A024TY27"/>
<dbReference type="InterPro" id="IPR000306">
    <property type="entry name" value="Znf_FYVE"/>
</dbReference>
<evidence type="ECO:0000313" key="8">
    <source>
        <dbReference type="EMBL" id="ETV98536.1"/>
    </source>
</evidence>
<dbReference type="PROSITE" id="PS50178">
    <property type="entry name" value="ZF_FYVE"/>
    <property type="match status" value="2"/>
</dbReference>
<accession>A0A024TY27</accession>
<evidence type="ECO:0000256" key="2">
    <source>
        <dbReference type="ARBA" id="ARBA00022771"/>
    </source>
</evidence>
<dbReference type="GeneID" id="20085712"/>
<proteinExistence type="predicted"/>
<dbReference type="GO" id="GO:0008270">
    <property type="term" value="F:zinc ion binding"/>
    <property type="evidence" value="ECO:0007669"/>
    <property type="project" value="UniProtKB-KW"/>
</dbReference>
<dbReference type="InterPro" id="IPR017455">
    <property type="entry name" value="Znf_FYVE-rel"/>
</dbReference>
<name>A0A024TY27_9STRA</name>
<reference evidence="8" key="1">
    <citation type="submission" date="2013-12" db="EMBL/GenBank/DDBJ databases">
        <title>The Genome Sequence of Aphanomyces invadans NJM9701.</title>
        <authorList>
            <consortium name="The Broad Institute Genomics Platform"/>
            <person name="Russ C."/>
            <person name="Tyler B."/>
            <person name="van West P."/>
            <person name="Dieguez-Uribeondo J."/>
            <person name="Young S.K."/>
            <person name="Zeng Q."/>
            <person name="Gargeya S."/>
            <person name="Fitzgerald M."/>
            <person name="Abouelleil A."/>
            <person name="Alvarado L."/>
            <person name="Chapman S.B."/>
            <person name="Gainer-Dewar J."/>
            <person name="Goldberg J."/>
            <person name="Griggs A."/>
            <person name="Gujja S."/>
            <person name="Hansen M."/>
            <person name="Howarth C."/>
            <person name="Imamovic A."/>
            <person name="Ireland A."/>
            <person name="Larimer J."/>
            <person name="McCowan C."/>
            <person name="Murphy C."/>
            <person name="Pearson M."/>
            <person name="Poon T.W."/>
            <person name="Priest M."/>
            <person name="Roberts A."/>
            <person name="Saif S."/>
            <person name="Shea T."/>
            <person name="Sykes S."/>
            <person name="Wortman J."/>
            <person name="Nusbaum C."/>
            <person name="Birren B."/>
        </authorList>
    </citation>
    <scope>NUCLEOTIDE SEQUENCE [LARGE SCALE GENOMIC DNA]</scope>
    <source>
        <strain evidence="8">NJM9701</strain>
    </source>
</reference>
<sequence length="384" mass="42066">MERSKGRQAGTLPSPKRIPLQVPMSPPRIAVSPIVYAAESSSTSSTPTPPSSGSAIDRDALAVKVCPSCREEFSLFRRRYRCPYCLDVVCRKCSKSLKKGQHHNDVIPHTSTSTPTSPNSSAGSSPFDDGTMSQSSISSSVSSNVSSTSNRRVKARCCKTCATFTPTMKAPSRCELCRSTAAVFRKKLKCQVCQKFACKACGEHQDGVPFGIQSEAKVWICNVCVGTFEKQREILLQHCHLCKEKFAEFKRRCKCKSCGATTCVQCSVSVEATTPGQTLKLSVRECRQCVEASKAKAPRSEDDATSRTSSLHLISAFEFSKDDRDRSSFGSLMRTVERSCAGVLIAVGVTVVIVVALLVYFYVVSMVIDDSWVAAWYRHNQEDL</sequence>
<dbReference type="InterPro" id="IPR013083">
    <property type="entry name" value="Znf_RING/FYVE/PHD"/>
</dbReference>
<feature type="compositionally biased region" description="Low complexity" evidence="5">
    <location>
        <begin position="108"/>
        <end position="126"/>
    </location>
</feature>
<feature type="domain" description="FYVE-type" evidence="7">
    <location>
        <begin position="238"/>
        <end position="294"/>
    </location>
</feature>
<dbReference type="Pfam" id="PF01363">
    <property type="entry name" value="FYVE"/>
    <property type="match status" value="1"/>
</dbReference>
<evidence type="ECO:0000259" key="7">
    <source>
        <dbReference type="PROSITE" id="PS50178"/>
    </source>
</evidence>
<dbReference type="Gene3D" id="3.30.40.10">
    <property type="entry name" value="Zinc/RING finger domain, C3HC4 (zinc finger)"/>
    <property type="match status" value="3"/>
</dbReference>
<keyword evidence="3" id="KW-0862">Zinc</keyword>
<feature type="compositionally biased region" description="Low complexity" evidence="5">
    <location>
        <begin position="133"/>
        <end position="147"/>
    </location>
</feature>
<dbReference type="OrthoDB" id="70643at2759"/>
<organism evidence="8">
    <name type="scientific">Aphanomyces invadans</name>
    <dbReference type="NCBI Taxonomy" id="157072"/>
    <lineage>
        <taxon>Eukaryota</taxon>
        <taxon>Sar</taxon>
        <taxon>Stramenopiles</taxon>
        <taxon>Oomycota</taxon>
        <taxon>Saprolegniomycetes</taxon>
        <taxon>Saprolegniales</taxon>
        <taxon>Verrucalvaceae</taxon>
        <taxon>Aphanomyces</taxon>
    </lineage>
</organism>
<dbReference type="SUPFAM" id="SSF57903">
    <property type="entry name" value="FYVE/PHD zinc finger"/>
    <property type="match status" value="3"/>
</dbReference>